<dbReference type="PANTHER" id="PTHR40658">
    <property type="match status" value="1"/>
</dbReference>
<accession>A0ABQ5THM6</accession>
<dbReference type="PANTHER" id="PTHR40658:SF4">
    <property type="entry name" value="HYPOTHETICAL CYTOSOLIC PROTEIN"/>
    <property type="match status" value="1"/>
</dbReference>
<dbReference type="EMBL" id="BSKO01000001">
    <property type="protein sequence ID" value="GLO66378.1"/>
    <property type="molecule type" value="Genomic_DNA"/>
</dbReference>
<evidence type="ECO:0008006" key="3">
    <source>
        <dbReference type="Google" id="ProtNLM"/>
    </source>
</evidence>
<dbReference type="Gene3D" id="1.20.120.450">
    <property type="entry name" value="dinb family like domain"/>
    <property type="match status" value="1"/>
</dbReference>
<name>A0ABQ5THM6_9BACI</name>
<evidence type="ECO:0000313" key="1">
    <source>
        <dbReference type="EMBL" id="GLO66378.1"/>
    </source>
</evidence>
<dbReference type="RefSeq" id="WP_317958177.1">
    <property type="nucleotide sequence ID" value="NZ_BSKO01000001.1"/>
</dbReference>
<dbReference type="Proteomes" id="UP001275436">
    <property type="component" value="Unassembled WGS sequence"/>
</dbReference>
<dbReference type="Pfam" id="PF08020">
    <property type="entry name" value="DUF1706"/>
    <property type="match status" value="1"/>
</dbReference>
<dbReference type="PIRSF" id="PIRSF031551">
    <property type="entry name" value="DUF1706"/>
    <property type="match status" value="1"/>
</dbReference>
<dbReference type="InterPro" id="IPR034660">
    <property type="entry name" value="DinB/YfiT-like"/>
</dbReference>
<keyword evidence="2" id="KW-1185">Reference proteome</keyword>
<sequence>MSANSQKEALLKDSEENFKKLFDIIESVPYRKRKISIETEERDKNFRDVLIHLYEWHAMLERWYREGMHSDVPSIPAPGYKWRGISQLNIRIRDSYQDVTINHAIKKLKLSHDRVMKLIESHSDEEIMTKKYYKWTKTGNLYAYFAANTSQHYKWAIKKCEVIAKEIMKKEN</sequence>
<reference evidence="1 2" key="1">
    <citation type="submission" date="2023-02" db="EMBL/GenBank/DDBJ databases">
        <title>Oceanobacillus kimchii IFOP_LL358 isolated form Alexandrium catenella lab strain.</title>
        <authorList>
            <person name="Gajardo G."/>
            <person name="Ueki S."/>
            <person name="Maruyama F."/>
        </authorList>
    </citation>
    <scope>NUCLEOTIDE SEQUENCE [LARGE SCALE GENOMIC DNA]</scope>
    <source>
        <strain evidence="1 2">IFOP_LL358</strain>
    </source>
</reference>
<proteinExistence type="predicted"/>
<gene>
    <name evidence="1" type="ORF">MACH08_21620</name>
</gene>
<protein>
    <recommendedName>
        <fullName evidence="3">DfsB family protein</fullName>
    </recommendedName>
</protein>
<comment type="caution">
    <text evidence="1">The sequence shown here is derived from an EMBL/GenBank/DDBJ whole genome shotgun (WGS) entry which is preliminary data.</text>
</comment>
<evidence type="ECO:0000313" key="2">
    <source>
        <dbReference type="Proteomes" id="UP001275436"/>
    </source>
</evidence>
<dbReference type="InterPro" id="IPR012550">
    <property type="entry name" value="DUF1706"/>
</dbReference>
<organism evidence="1 2">
    <name type="scientific">Oceanobacillus kimchii</name>
    <dbReference type="NCBI Taxonomy" id="746691"/>
    <lineage>
        <taxon>Bacteria</taxon>
        <taxon>Bacillati</taxon>
        <taxon>Bacillota</taxon>
        <taxon>Bacilli</taxon>
        <taxon>Bacillales</taxon>
        <taxon>Bacillaceae</taxon>
        <taxon>Oceanobacillus</taxon>
    </lineage>
</organism>